<dbReference type="Pfam" id="PF01901">
    <property type="entry name" value="O_anti_polymase"/>
    <property type="match status" value="1"/>
</dbReference>
<protein>
    <recommendedName>
        <fullName evidence="5">O-Antigen ligase</fullName>
    </recommendedName>
</protein>
<feature type="transmembrane region" description="Helical" evidence="1">
    <location>
        <begin position="308"/>
        <end position="327"/>
    </location>
</feature>
<accession>A0A150JJW5</accession>
<dbReference type="EMBL" id="LNJB01000001">
    <property type="protein sequence ID" value="KYC55397.1"/>
    <property type="molecule type" value="Genomic_DNA"/>
</dbReference>
<feature type="transmembrane region" description="Helical" evidence="1">
    <location>
        <begin position="64"/>
        <end position="81"/>
    </location>
</feature>
<feature type="transmembrane region" description="Helical" evidence="1">
    <location>
        <begin position="334"/>
        <end position="351"/>
    </location>
</feature>
<keyword evidence="1" id="KW-0472">Membrane</keyword>
<accession>A0A150JDS6</accession>
<reference evidence="2 4" key="1">
    <citation type="journal article" date="2016" name="ISME J.">
        <title>Chasing the elusive Euryarchaeota class WSA2: genomes reveal a uniquely fastidious methyl-reducing methanogen.</title>
        <authorList>
            <person name="Nobu M.K."/>
            <person name="Narihiro T."/>
            <person name="Kuroda K."/>
            <person name="Mei R."/>
            <person name="Liu W.T."/>
        </authorList>
    </citation>
    <scope>NUCLEOTIDE SEQUENCE [LARGE SCALE GENOMIC DNA]</scope>
    <source>
        <strain evidence="2">ADurb1013_Bin02101</strain>
        <strain evidence="3">ADurb1213_Bin02801</strain>
    </source>
</reference>
<dbReference type="EMBL" id="LNJE01000009">
    <property type="protein sequence ID" value="KYC57794.1"/>
    <property type="molecule type" value="Genomic_DNA"/>
</dbReference>
<dbReference type="InterPro" id="IPR002760">
    <property type="entry name" value="O_anti_polymase"/>
</dbReference>
<feature type="transmembrane region" description="Helical" evidence="1">
    <location>
        <begin position="357"/>
        <end position="374"/>
    </location>
</feature>
<organism evidence="2 4">
    <name type="scientific">Candidatus Methanofastidiosum methylothiophilum</name>
    <dbReference type="NCBI Taxonomy" id="1705564"/>
    <lineage>
        <taxon>Archaea</taxon>
        <taxon>Methanobacteriati</taxon>
        <taxon>Methanobacteriota</taxon>
        <taxon>Stenosarchaea group</taxon>
        <taxon>Candidatus Methanofastidiosia</taxon>
        <taxon>Candidatus Methanofastidiosales</taxon>
        <taxon>Candidatus Methanofastidiosaceae</taxon>
        <taxon>Candidatus Methanofastidiosum</taxon>
    </lineage>
</organism>
<keyword evidence="1" id="KW-0812">Transmembrane</keyword>
<accession>A0A150JLQ2</accession>
<evidence type="ECO:0008006" key="5">
    <source>
        <dbReference type="Google" id="ProtNLM"/>
    </source>
</evidence>
<gene>
    <name evidence="2" type="ORF">AN188_00046</name>
    <name evidence="3" type="ORF">APG09_00935</name>
</gene>
<feature type="transmembrane region" description="Helical" evidence="1">
    <location>
        <begin position="148"/>
        <end position="165"/>
    </location>
</feature>
<feature type="transmembrane region" description="Helical" evidence="1">
    <location>
        <begin position="87"/>
        <end position="103"/>
    </location>
</feature>
<name>A0A150JDS6_9EURY</name>
<feature type="transmembrane region" description="Helical" evidence="1">
    <location>
        <begin position="177"/>
        <end position="206"/>
    </location>
</feature>
<comment type="caution">
    <text evidence="2">The sequence shown here is derived from an EMBL/GenBank/DDBJ whole genome shotgun (WGS) entry which is preliminary data.</text>
</comment>
<evidence type="ECO:0000313" key="4">
    <source>
        <dbReference type="Proteomes" id="UP000092420"/>
    </source>
</evidence>
<sequence length="382" mass="44440">MKFKEEIFSPYIFFIGFILFCTIGLIGKNYFKEYYVPGISIYTIFYIFLISSIFIIGSKLNFNINENFLIGIIFFLVLLFTFKKFSFYSIFLSLLSLIILFMIKKNYFSKYYKEIYFLGVVLCLLNIILLGKLPLLNPWIRESALNPIFVLGYSFIFISNNFGVLKNKCPINFLFPSTSLFIFLLYGFRTYIVISILSTMITFYLVDIKYKTIYFGIIGLTLTVILGYLTTLLLPQNWKLNPFELLWYRFTFTFDVFDKICTFVNFNFLGSYNLLSETTTGYIISDKILNYSHNITSTIFGPPIFDGGIIEVGIFTLLTSISLFKLYNRTKNNTLLIPYYSLILSIFLVSIEISPYPLILLLIPLSLYISLTIVNKNSIIHL</sequence>
<feature type="transmembrane region" description="Helical" evidence="1">
    <location>
        <begin position="212"/>
        <end position="234"/>
    </location>
</feature>
<evidence type="ECO:0000313" key="3">
    <source>
        <dbReference type="EMBL" id="KYC57794.1"/>
    </source>
</evidence>
<dbReference type="AlphaFoldDB" id="A0A150JDS6"/>
<feature type="transmembrane region" description="Helical" evidence="1">
    <location>
        <begin position="7"/>
        <end position="27"/>
    </location>
</feature>
<proteinExistence type="predicted"/>
<evidence type="ECO:0000256" key="1">
    <source>
        <dbReference type="SAM" id="Phobius"/>
    </source>
</evidence>
<evidence type="ECO:0000313" key="2">
    <source>
        <dbReference type="EMBL" id="KYC55397.1"/>
    </source>
</evidence>
<feature type="transmembrane region" description="Helical" evidence="1">
    <location>
        <begin position="115"/>
        <end position="136"/>
    </location>
</feature>
<feature type="transmembrane region" description="Helical" evidence="1">
    <location>
        <begin position="39"/>
        <end position="57"/>
    </location>
</feature>
<keyword evidence="1" id="KW-1133">Transmembrane helix</keyword>
<dbReference type="Proteomes" id="UP000092420">
    <property type="component" value="Unassembled WGS sequence"/>
</dbReference>